<sequence length="953" mass="106934">MSSTDTSAGSAASGLLSQYQAKLTEVSTSSVLIQLVLMFVCSLGTLLAFSVLRPKNKIVYMPRYKYSAEDKRPPKLDDHLLAWLKPLSKTTESDLLPQIGMDAVVFLRFLKMCRWMCSLLAMLACALLIPCDLIYNLKNNTHNLSTSSNTLAMLSISNVRGSWLYVHVVYGYLVTGIVLYVIYVNYRTMVRLRWQWFRSPEYQNAIHSRSIMMTHVGSSHMSDTGLQTLLSQLQIPYPTTAVHIGRRVGMLAFLVERHNQTVRDLEQVLVTYLKGGKISSKRPMIRISKNFLGLGGRKVDAIDFYTAKIKQYELKIQAARDAISARKPENYGFASFASVAFAHIVAKKLGRKRIKGVAFSLAPPPQDIIWENLTKSDLVVFRQRVIGGAIMTVIGTLYVIPLVALALLANLASLTQYVNFLNSWSIASPATFSAFAGIAPPLLSTLLQLALPVIMRALARFQAATTHQKLDRAVFSRYFTFLAATQFLIFSLLGVVFTTIAEIVLEVGKKESFANIFHNFNKLPDKIQSTYLQQSNYWLTWFPLRGFTSVLDLVQIMSLLLVFIRTKIWGRTPREIREWTKPPEFDYSVYSANVLLMLLVAFVYAPLAPLVPLLASAAFFASSWIYKYQLMYISITRCESGGRLWRMLINRVLFALSAMHAFLWLTMGLQLGWMKSIVTLPPLVVVISFKFFLKSTFDSRFTWYIPTGAEFSQVHKHNADARKNRLMKRFGHPSLHAELFTPMIHKDHQKLLADVYRGRIGDSGEDQQNFFPADYSGRPDDKIHSQPLPGGPQPVAGGLRFAAIAQHDLMYSQQQFLRERGDDEMSLASTSLGNMGHAKHDSNAPALQGDLNLQAYLDNGPRPSFQYQEKGGNGSRAATPTMLHEYPPEFGNTLGSPYNVPDDGYGPSPIPMHAELPDIESNHPGIPTTYRSSYGNSQSRSSSPLIRTRHPPA</sequence>
<feature type="transmembrane region" description="Helical" evidence="8">
    <location>
        <begin position="432"/>
        <end position="458"/>
    </location>
</feature>
<feature type="domain" description="CSC1/OSCA1-like N-terminal transmembrane" evidence="10">
    <location>
        <begin position="31"/>
        <end position="183"/>
    </location>
</feature>
<dbReference type="GO" id="GO:0005227">
    <property type="term" value="F:calcium-activated cation channel activity"/>
    <property type="evidence" value="ECO:0007669"/>
    <property type="project" value="InterPro"/>
</dbReference>
<dbReference type="Pfam" id="PF14703">
    <property type="entry name" value="PHM7_cyt"/>
    <property type="match status" value="1"/>
</dbReference>
<dbReference type="PANTHER" id="PTHR13018">
    <property type="entry name" value="PROBABLE MEMBRANE PROTEIN DUF221-RELATED"/>
    <property type="match status" value="1"/>
</dbReference>
<evidence type="ECO:0000313" key="13">
    <source>
        <dbReference type="Proteomes" id="UP000235392"/>
    </source>
</evidence>
<evidence type="ECO:0000256" key="2">
    <source>
        <dbReference type="ARBA" id="ARBA00007779"/>
    </source>
</evidence>
<dbReference type="Proteomes" id="UP000235392">
    <property type="component" value="Unassembled WGS sequence"/>
</dbReference>
<evidence type="ECO:0000259" key="11">
    <source>
        <dbReference type="Pfam" id="PF14703"/>
    </source>
</evidence>
<dbReference type="AlphaFoldDB" id="A0A2N5TY49"/>
<dbReference type="EMBL" id="PGCI01000299">
    <property type="protein sequence ID" value="PLW30419.1"/>
    <property type="molecule type" value="Genomic_DNA"/>
</dbReference>
<evidence type="ECO:0000259" key="10">
    <source>
        <dbReference type="Pfam" id="PF13967"/>
    </source>
</evidence>
<feature type="transmembrane region" description="Helical" evidence="8">
    <location>
        <begin position="478"/>
        <end position="501"/>
    </location>
</feature>
<dbReference type="GO" id="GO:0005886">
    <property type="term" value="C:plasma membrane"/>
    <property type="evidence" value="ECO:0007669"/>
    <property type="project" value="TreeGrafter"/>
</dbReference>
<protein>
    <recommendedName>
        <fullName evidence="14">CSC1/OSCA1-like 7TM region domain-containing protein</fullName>
    </recommendedName>
</protein>
<gene>
    <name evidence="12" type="ORF">PCASD_15615</name>
</gene>
<comment type="similarity">
    <text evidence="2">Belongs to the CSC1 (TC 1.A.17) family.</text>
</comment>
<evidence type="ECO:0000313" key="12">
    <source>
        <dbReference type="EMBL" id="PLW30419.1"/>
    </source>
</evidence>
<feature type="domain" description="CSC1/OSCA1-like cytosolic" evidence="11">
    <location>
        <begin position="208"/>
        <end position="372"/>
    </location>
</feature>
<evidence type="ECO:0000259" key="9">
    <source>
        <dbReference type="Pfam" id="PF02714"/>
    </source>
</evidence>
<keyword evidence="3" id="KW-0813">Transport</keyword>
<dbReference type="Pfam" id="PF13967">
    <property type="entry name" value="RSN1_TM"/>
    <property type="match status" value="1"/>
</dbReference>
<feature type="transmembrane region" description="Helical" evidence="8">
    <location>
        <begin position="385"/>
        <end position="412"/>
    </location>
</feature>
<keyword evidence="6 8" id="KW-0472">Membrane</keyword>
<proteinExistence type="inferred from homology"/>
<dbReference type="InterPro" id="IPR003864">
    <property type="entry name" value="CSC1/OSCA1-like_7TM"/>
</dbReference>
<feature type="transmembrane region" description="Helical" evidence="8">
    <location>
        <begin position="163"/>
        <end position="183"/>
    </location>
</feature>
<evidence type="ECO:0000256" key="8">
    <source>
        <dbReference type="SAM" id="Phobius"/>
    </source>
</evidence>
<comment type="subcellular location">
    <subcellularLocation>
        <location evidence="1">Membrane</location>
        <topology evidence="1">Multi-pass membrane protein</topology>
    </subcellularLocation>
</comment>
<accession>A0A2N5TY49</accession>
<feature type="transmembrane region" description="Helical" evidence="8">
    <location>
        <begin position="585"/>
        <end position="604"/>
    </location>
</feature>
<feature type="compositionally biased region" description="Low complexity" evidence="7">
    <location>
        <begin position="932"/>
        <end position="943"/>
    </location>
</feature>
<feature type="transmembrane region" description="Helical" evidence="8">
    <location>
        <begin position="31"/>
        <end position="52"/>
    </location>
</feature>
<dbReference type="InterPro" id="IPR027815">
    <property type="entry name" value="CSC1/OSCA1-like_cyt"/>
</dbReference>
<evidence type="ECO:0000256" key="1">
    <source>
        <dbReference type="ARBA" id="ARBA00004141"/>
    </source>
</evidence>
<reference evidence="12 13" key="1">
    <citation type="submission" date="2017-11" db="EMBL/GenBank/DDBJ databases">
        <title>De novo assembly and phasing of dikaryotic genomes from two isolates of Puccinia coronata f. sp. avenae, the causal agent of oat crown rust.</title>
        <authorList>
            <person name="Miller M.E."/>
            <person name="Zhang Y."/>
            <person name="Omidvar V."/>
            <person name="Sperschneider J."/>
            <person name="Schwessinger B."/>
            <person name="Raley C."/>
            <person name="Palmer J.M."/>
            <person name="Garnica D."/>
            <person name="Upadhyaya N."/>
            <person name="Rathjen J."/>
            <person name="Taylor J.M."/>
            <person name="Park R.F."/>
            <person name="Dodds P.N."/>
            <person name="Hirsch C.D."/>
            <person name="Kianian S.F."/>
            <person name="Figueroa M."/>
        </authorList>
    </citation>
    <scope>NUCLEOTIDE SEQUENCE [LARGE SCALE GENOMIC DNA]</scope>
    <source>
        <strain evidence="12">12SD80</strain>
    </source>
</reference>
<feature type="region of interest" description="Disordered" evidence="7">
    <location>
        <begin position="915"/>
        <end position="953"/>
    </location>
</feature>
<evidence type="ECO:0000256" key="6">
    <source>
        <dbReference type="ARBA" id="ARBA00023136"/>
    </source>
</evidence>
<organism evidence="12 13">
    <name type="scientific">Puccinia coronata f. sp. avenae</name>
    <dbReference type="NCBI Taxonomy" id="200324"/>
    <lineage>
        <taxon>Eukaryota</taxon>
        <taxon>Fungi</taxon>
        <taxon>Dikarya</taxon>
        <taxon>Basidiomycota</taxon>
        <taxon>Pucciniomycotina</taxon>
        <taxon>Pucciniomycetes</taxon>
        <taxon>Pucciniales</taxon>
        <taxon>Pucciniaceae</taxon>
        <taxon>Puccinia</taxon>
    </lineage>
</organism>
<feature type="transmembrane region" description="Helical" evidence="8">
    <location>
        <begin position="115"/>
        <end position="135"/>
    </location>
</feature>
<feature type="transmembrane region" description="Helical" evidence="8">
    <location>
        <begin position="648"/>
        <end position="667"/>
    </location>
</feature>
<keyword evidence="4 8" id="KW-0812">Transmembrane</keyword>
<dbReference type="InterPro" id="IPR032880">
    <property type="entry name" value="CSC1/OSCA1-like_N"/>
</dbReference>
<dbReference type="PANTHER" id="PTHR13018:SF149">
    <property type="entry name" value="DOMAIN PROTEIN, PUTATIVE (AFU_ORTHOLOGUE AFUA_3G11660)-RELATED"/>
    <property type="match status" value="1"/>
</dbReference>
<dbReference type="Pfam" id="PF02714">
    <property type="entry name" value="RSN1_7TM"/>
    <property type="match status" value="1"/>
</dbReference>
<evidence type="ECO:0000256" key="5">
    <source>
        <dbReference type="ARBA" id="ARBA00022989"/>
    </source>
</evidence>
<evidence type="ECO:0008006" key="14">
    <source>
        <dbReference type="Google" id="ProtNLM"/>
    </source>
</evidence>
<feature type="transmembrane region" description="Helical" evidence="8">
    <location>
        <begin position="673"/>
        <end position="693"/>
    </location>
</feature>
<feature type="domain" description="CSC1/OSCA1-like 7TM region" evidence="9">
    <location>
        <begin position="384"/>
        <end position="666"/>
    </location>
</feature>
<evidence type="ECO:0000256" key="4">
    <source>
        <dbReference type="ARBA" id="ARBA00022692"/>
    </source>
</evidence>
<comment type="caution">
    <text evidence="12">The sequence shown here is derived from an EMBL/GenBank/DDBJ whole genome shotgun (WGS) entry which is preliminary data.</text>
</comment>
<feature type="transmembrane region" description="Helical" evidence="8">
    <location>
        <begin position="542"/>
        <end position="564"/>
    </location>
</feature>
<evidence type="ECO:0000256" key="3">
    <source>
        <dbReference type="ARBA" id="ARBA00022448"/>
    </source>
</evidence>
<name>A0A2N5TY49_9BASI</name>
<evidence type="ECO:0000256" key="7">
    <source>
        <dbReference type="SAM" id="MobiDB-lite"/>
    </source>
</evidence>
<keyword evidence="5 8" id="KW-1133">Transmembrane helix</keyword>
<dbReference type="InterPro" id="IPR045122">
    <property type="entry name" value="Csc1-like"/>
</dbReference>
<feature type="transmembrane region" description="Helical" evidence="8">
    <location>
        <begin position="610"/>
        <end position="628"/>
    </location>
</feature>